<dbReference type="GeneID" id="111130723"/>
<keyword evidence="6" id="KW-1185">Reference proteome</keyword>
<proteinExistence type="predicted"/>
<evidence type="ECO:0000256" key="4">
    <source>
        <dbReference type="ARBA" id="ARBA00023136"/>
    </source>
</evidence>
<feature type="transmembrane region" description="Helical" evidence="5">
    <location>
        <begin position="110"/>
        <end position="134"/>
    </location>
</feature>
<dbReference type="GO" id="GO:0005886">
    <property type="term" value="C:plasma membrane"/>
    <property type="evidence" value="ECO:0007669"/>
    <property type="project" value="TreeGrafter"/>
</dbReference>
<dbReference type="PANTHER" id="PTHR10671">
    <property type="entry name" value="EPITHELIAL MEMBRANE PROTEIN-RELATED"/>
    <property type="match status" value="1"/>
</dbReference>
<name>A0A8B8DZE3_CRAVI</name>
<dbReference type="Gene3D" id="1.20.140.150">
    <property type="match status" value="1"/>
</dbReference>
<keyword evidence="3 5" id="KW-1133">Transmembrane helix</keyword>
<dbReference type="PANTHER" id="PTHR10671:SF108">
    <property type="entry name" value="CLAUDIN FAMILY PROTEIN-RELATED"/>
    <property type="match status" value="1"/>
</dbReference>
<evidence type="ECO:0000256" key="2">
    <source>
        <dbReference type="ARBA" id="ARBA00022692"/>
    </source>
</evidence>
<protein>
    <submittedName>
        <fullName evidence="7">Uncharacterized protein LOC111130723</fullName>
    </submittedName>
</protein>
<evidence type="ECO:0000256" key="5">
    <source>
        <dbReference type="SAM" id="Phobius"/>
    </source>
</evidence>
<sequence>MATGWGAASIPLRIALVVLCLALVVFVIGFATKGWSHRKFASEISVPNLRIPVYVEYELGLWAYDVCYTDRTDYRFGSRAASLARQYYQCTDSDIGGFIRTLPCGDWYHAVQALECLGLILMVAALILLFLYFFVQSIKQRKYLLIITALTFGAVAFIVIGVGVYGSKIKDLHHKLGWSFGVTIGSAVLGFVAGIAELIVLLK</sequence>
<dbReference type="RefSeq" id="XP_022333642.1">
    <property type="nucleotide sequence ID" value="XM_022477934.1"/>
</dbReference>
<gene>
    <name evidence="7" type="primary">LOC111130723</name>
</gene>
<keyword evidence="4 5" id="KW-0472">Membrane</keyword>
<dbReference type="KEGG" id="cvn:111130723"/>
<evidence type="ECO:0000313" key="7">
    <source>
        <dbReference type="RefSeq" id="XP_022333642.1"/>
    </source>
</evidence>
<feature type="transmembrane region" description="Helical" evidence="5">
    <location>
        <begin position="143"/>
        <end position="166"/>
    </location>
</feature>
<dbReference type="OrthoDB" id="6146286at2759"/>
<feature type="transmembrane region" description="Helical" evidence="5">
    <location>
        <begin position="12"/>
        <end position="32"/>
    </location>
</feature>
<keyword evidence="2 5" id="KW-0812">Transmembrane</keyword>
<accession>A0A8B8DZE3</accession>
<dbReference type="InterPro" id="IPR050579">
    <property type="entry name" value="PMP-22/EMP/MP20-like"/>
</dbReference>
<organism evidence="6 7">
    <name type="scientific">Crassostrea virginica</name>
    <name type="common">Eastern oyster</name>
    <dbReference type="NCBI Taxonomy" id="6565"/>
    <lineage>
        <taxon>Eukaryota</taxon>
        <taxon>Metazoa</taxon>
        <taxon>Spiralia</taxon>
        <taxon>Lophotrochozoa</taxon>
        <taxon>Mollusca</taxon>
        <taxon>Bivalvia</taxon>
        <taxon>Autobranchia</taxon>
        <taxon>Pteriomorphia</taxon>
        <taxon>Ostreida</taxon>
        <taxon>Ostreoidea</taxon>
        <taxon>Ostreidae</taxon>
        <taxon>Crassostrea</taxon>
    </lineage>
</organism>
<comment type="subcellular location">
    <subcellularLocation>
        <location evidence="1">Membrane</location>
        <topology evidence="1">Multi-pass membrane protein</topology>
    </subcellularLocation>
</comment>
<dbReference type="Proteomes" id="UP000694844">
    <property type="component" value="Chromosome 4"/>
</dbReference>
<feature type="transmembrane region" description="Helical" evidence="5">
    <location>
        <begin position="178"/>
        <end position="202"/>
    </location>
</feature>
<dbReference type="Pfam" id="PF13903">
    <property type="entry name" value="Claudin_2"/>
    <property type="match status" value="1"/>
</dbReference>
<reference evidence="7" key="1">
    <citation type="submission" date="2025-08" db="UniProtKB">
        <authorList>
            <consortium name="RefSeq"/>
        </authorList>
    </citation>
    <scope>IDENTIFICATION</scope>
    <source>
        <tissue evidence="7">Whole sample</tissue>
    </source>
</reference>
<evidence type="ECO:0000313" key="6">
    <source>
        <dbReference type="Proteomes" id="UP000694844"/>
    </source>
</evidence>
<evidence type="ECO:0000256" key="1">
    <source>
        <dbReference type="ARBA" id="ARBA00004141"/>
    </source>
</evidence>
<dbReference type="AlphaFoldDB" id="A0A8B8DZE3"/>
<dbReference type="InterPro" id="IPR004031">
    <property type="entry name" value="PMP22/EMP/MP20/Claudin"/>
</dbReference>
<evidence type="ECO:0000256" key="3">
    <source>
        <dbReference type="ARBA" id="ARBA00022989"/>
    </source>
</evidence>